<sequence>MYARVGSTARERTDGRIGQCAIWDARYVAPARELDGLSEIRNARSCILGMDALRGYGRVDKEMRGLVYAGLMHHAGNKLHGHPKRAGVHARDGRHARDRV</sequence>
<reference evidence="2 3" key="1">
    <citation type="submission" date="2020-02" db="EMBL/GenBank/DDBJ databases">
        <authorList>
            <person name="Ma Q."/>
            <person name="Huang Y."/>
            <person name="Song X."/>
            <person name="Pei D."/>
        </authorList>
    </citation>
    <scope>NUCLEOTIDE SEQUENCE [LARGE SCALE GENOMIC DNA]</scope>
    <source>
        <strain evidence="2">Sxm20200214</strain>
        <tissue evidence="2">Leaf</tissue>
    </source>
</reference>
<accession>A0A8X7SIL4</accession>
<dbReference type="AlphaFoldDB" id="A0A8X7SIL4"/>
<protein>
    <submittedName>
        <fullName evidence="2">Uncharacterized protein</fullName>
    </submittedName>
</protein>
<comment type="caution">
    <text evidence="2">The sequence shown here is derived from an EMBL/GenBank/DDBJ whole genome shotgun (WGS) entry which is preliminary data.</text>
</comment>
<feature type="compositionally biased region" description="Basic residues" evidence="1">
    <location>
        <begin position="78"/>
        <end position="88"/>
    </location>
</feature>
<evidence type="ECO:0000313" key="3">
    <source>
        <dbReference type="Proteomes" id="UP000886595"/>
    </source>
</evidence>
<organism evidence="2 3">
    <name type="scientific">Brassica carinata</name>
    <name type="common">Ethiopian mustard</name>
    <name type="synonym">Abyssinian cabbage</name>
    <dbReference type="NCBI Taxonomy" id="52824"/>
    <lineage>
        <taxon>Eukaryota</taxon>
        <taxon>Viridiplantae</taxon>
        <taxon>Streptophyta</taxon>
        <taxon>Embryophyta</taxon>
        <taxon>Tracheophyta</taxon>
        <taxon>Spermatophyta</taxon>
        <taxon>Magnoliopsida</taxon>
        <taxon>eudicotyledons</taxon>
        <taxon>Gunneridae</taxon>
        <taxon>Pentapetalae</taxon>
        <taxon>rosids</taxon>
        <taxon>malvids</taxon>
        <taxon>Brassicales</taxon>
        <taxon>Brassicaceae</taxon>
        <taxon>Brassiceae</taxon>
        <taxon>Brassica</taxon>
    </lineage>
</organism>
<evidence type="ECO:0000313" key="2">
    <source>
        <dbReference type="EMBL" id="KAG2307190.1"/>
    </source>
</evidence>
<dbReference type="Proteomes" id="UP000886595">
    <property type="component" value="Unassembled WGS sequence"/>
</dbReference>
<gene>
    <name evidence="2" type="ORF">Bca52824_026938</name>
</gene>
<keyword evidence="3" id="KW-1185">Reference proteome</keyword>
<dbReference type="EMBL" id="JAAMPC010000006">
    <property type="protein sequence ID" value="KAG2307190.1"/>
    <property type="molecule type" value="Genomic_DNA"/>
</dbReference>
<feature type="region of interest" description="Disordered" evidence="1">
    <location>
        <begin position="78"/>
        <end position="100"/>
    </location>
</feature>
<name>A0A8X7SIL4_BRACI</name>
<proteinExistence type="predicted"/>
<evidence type="ECO:0000256" key="1">
    <source>
        <dbReference type="SAM" id="MobiDB-lite"/>
    </source>
</evidence>
<feature type="compositionally biased region" description="Basic and acidic residues" evidence="1">
    <location>
        <begin position="89"/>
        <end position="100"/>
    </location>
</feature>